<accession>A0A9W6PAZ7</accession>
<dbReference type="EMBL" id="BSQG01000012">
    <property type="protein sequence ID" value="GLU50247.1"/>
    <property type="molecule type" value="Genomic_DNA"/>
</dbReference>
<dbReference type="AlphaFoldDB" id="A0A9W6PAZ7"/>
<sequence length="348" mass="39285">MTAETPPARGPLHDYVETSAMIALTAEFDSLATGRRQIPAGPVRSTVRDRTHDRSVLDYQDRMVRRSGPLFQHFLASVPGILEEMARVGTALSRLAERWSEQEGRGLTFYEGDAFDGTNGRTLAAVSQGRIATLTSSPNRANEPWFHTFADPAASRYFPGSLFELGTATLAEREEYRPFRDGVDFFYETAAFQFYGKDRARQVAHVADFLRPDAIAFFLEKFDHPDPAEYARREAVKDEVHKALYFSPEEIEWKRRQMLGRMSSGQVTLEALTEALRPFFDYVFLVWNGTNFSEVAASNSAEKMRAFIEVSGQPIIPDRFCCEAPVVRPLGGREQEDALWQRICSNGT</sequence>
<gene>
    <name evidence="1" type="ORF">Nans01_45980</name>
</gene>
<protein>
    <submittedName>
        <fullName evidence="1">Uncharacterized protein</fullName>
    </submittedName>
</protein>
<organism evidence="1 2">
    <name type="scientific">Nocardiopsis ansamitocini</name>
    <dbReference type="NCBI Taxonomy" id="1670832"/>
    <lineage>
        <taxon>Bacteria</taxon>
        <taxon>Bacillati</taxon>
        <taxon>Actinomycetota</taxon>
        <taxon>Actinomycetes</taxon>
        <taxon>Streptosporangiales</taxon>
        <taxon>Nocardiopsidaceae</taxon>
        <taxon>Nocardiopsis</taxon>
    </lineage>
</organism>
<proteinExistence type="predicted"/>
<reference evidence="1" key="1">
    <citation type="submission" date="2023-02" db="EMBL/GenBank/DDBJ databases">
        <title>Nocardiopsis ansamitocini NBRC 112285.</title>
        <authorList>
            <person name="Ichikawa N."/>
            <person name="Sato H."/>
            <person name="Tonouchi N."/>
        </authorList>
    </citation>
    <scope>NUCLEOTIDE SEQUENCE</scope>
    <source>
        <strain evidence="1">NBRC 112285</strain>
    </source>
</reference>
<keyword evidence="2" id="KW-1185">Reference proteome</keyword>
<evidence type="ECO:0000313" key="1">
    <source>
        <dbReference type="EMBL" id="GLU50247.1"/>
    </source>
</evidence>
<dbReference type="RefSeq" id="WP_285761783.1">
    <property type="nucleotide sequence ID" value="NZ_BSQG01000012.1"/>
</dbReference>
<name>A0A9W6PAZ7_9ACTN</name>
<dbReference type="Proteomes" id="UP001165092">
    <property type="component" value="Unassembled WGS sequence"/>
</dbReference>
<comment type="caution">
    <text evidence="1">The sequence shown here is derived from an EMBL/GenBank/DDBJ whole genome shotgun (WGS) entry which is preliminary data.</text>
</comment>
<evidence type="ECO:0000313" key="2">
    <source>
        <dbReference type="Proteomes" id="UP001165092"/>
    </source>
</evidence>